<keyword evidence="3 5" id="KW-0371">Homeobox</keyword>
<evidence type="ECO:0000256" key="7">
    <source>
        <dbReference type="SAM" id="MobiDB-lite"/>
    </source>
</evidence>
<dbReference type="InterPro" id="IPR036047">
    <property type="entry name" value="F-box-like_dom_sf"/>
</dbReference>
<dbReference type="InterPro" id="IPR001356">
    <property type="entry name" value="HD"/>
</dbReference>
<accession>A0A0D0DW81</accession>
<evidence type="ECO:0000256" key="1">
    <source>
        <dbReference type="ARBA" id="ARBA00004123"/>
    </source>
</evidence>
<feature type="region of interest" description="Disordered" evidence="7">
    <location>
        <begin position="1040"/>
        <end position="1092"/>
    </location>
</feature>
<dbReference type="InterPro" id="IPR032675">
    <property type="entry name" value="LRR_dom_sf"/>
</dbReference>
<dbReference type="GO" id="GO:0030154">
    <property type="term" value="P:cell differentiation"/>
    <property type="evidence" value="ECO:0007669"/>
    <property type="project" value="TreeGrafter"/>
</dbReference>
<dbReference type="Gene3D" id="3.80.10.10">
    <property type="entry name" value="Ribonuclease Inhibitor"/>
    <property type="match status" value="1"/>
</dbReference>
<dbReference type="PROSITE" id="PS00027">
    <property type="entry name" value="HOMEOBOX_1"/>
    <property type="match status" value="2"/>
</dbReference>
<organism evidence="9 10">
    <name type="scientific">Paxillus rubicundulus Ve08.2h10</name>
    <dbReference type="NCBI Taxonomy" id="930991"/>
    <lineage>
        <taxon>Eukaryota</taxon>
        <taxon>Fungi</taxon>
        <taxon>Dikarya</taxon>
        <taxon>Basidiomycota</taxon>
        <taxon>Agaricomycotina</taxon>
        <taxon>Agaricomycetes</taxon>
        <taxon>Agaricomycetidae</taxon>
        <taxon>Boletales</taxon>
        <taxon>Paxilineae</taxon>
        <taxon>Paxillaceae</taxon>
        <taxon>Paxillus</taxon>
    </lineage>
</organism>
<evidence type="ECO:0000256" key="2">
    <source>
        <dbReference type="ARBA" id="ARBA00023125"/>
    </source>
</evidence>
<dbReference type="SUPFAM" id="SSF52047">
    <property type="entry name" value="RNI-like"/>
    <property type="match status" value="1"/>
</dbReference>
<dbReference type="Gene3D" id="1.20.1280.50">
    <property type="match status" value="1"/>
</dbReference>
<gene>
    <name evidence="9" type="ORF">PAXRUDRAFT_26089</name>
</gene>
<keyword evidence="2 5" id="KW-0238">DNA-binding</keyword>
<dbReference type="PANTHER" id="PTHR24324">
    <property type="entry name" value="HOMEOBOX PROTEIN HHEX"/>
    <property type="match status" value="1"/>
</dbReference>
<feature type="compositionally biased region" description="Polar residues" evidence="7">
    <location>
        <begin position="671"/>
        <end position="683"/>
    </location>
</feature>
<dbReference type="InterPro" id="IPR009057">
    <property type="entry name" value="Homeodomain-like_sf"/>
</dbReference>
<dbReference type="AlphaFoldDB" id="A0A0D0DW81"/>
<comment type="subcellular location">
    <subcellularLocation>
        <location evidence="1 5 6">Nucleus</location>
    </subcellularLocation>
</comment>
<proteinExistence type="predicted"/>
<keyword evidence="4 5" id="KW-0539">Nucleus</keyword>
<dbReference type="CDD" id="cd00086">
    <property type="entry name" value="homeodomain"/>
    <property type="match status" value="2"/>
</dbReference>
<feature type="region of interest" description="Disordered" evidence="7">
    <location>
        <begin position="761"/>
        <end position="817"/>
    </location>
</feature>
<feature type="compositionally biased region" description="Basic and acidic residues" evidence="7">
    <location>
        <begin position="1078"/>
        <end position="1092"/>
    </location>
</feature>
<dbReference type="OrthoDB" id="3226575at2759"/>
<evidence type="ECO:0000259" key="8">
    <source>
        <dbReference type="PROSITE" id="PS50071"/>
    </source>
</evidence>
<feature type="domain" description="Homeobox" evidence="8">
    <location>
        <begin position="568"/>
        <end position="628"/>
    </location>
</feature>
<protein>
    <recommendedName>
        <fullName evidence="8">Homeobox domain-containing protein</fullName>
    </recommendedName>
</protein>
<feature type="region of interest" description="Disordered" evidence="7">
    <location>
        <begin position="1107"/>
        <end position="1139"/>
    </location>
</feature>
<reference evidence="9 10" key="1">
    <citation type="submission" date="2014-04" db="EMBL/GenBank/DDBJ databases">
        <authorList>
            <consortium name="DOE Joint Genome Institute"/>
            <person name="Kuo A."/>
            <person name="Kohler A."/>
            <person name="Jargeat P."/>
            <person name="Nagy L.G."/>
            <person name="Floudas D."/>
            <person name="Copeland A."/>
            <person name="Barry K.W."/>
            <person name="Cichocki N."/>
            <person name="Veneault-Fourrey C."/>
            <person name="LaButti K."/>
            <person name="Lindquist E.A."/>
            <person name="Lipzen A."/>
            <person name="Lundell T."/>
            <person name="Morin E."/>
            <person name="Murat C."/>
            <person name="Sun H."/>
            <person name="Tunlid A."/>
            <person name="Henrissat B."/>
            <person name="Grigoriev I.V."/>
            <person name="Hibbett D.S."/>
            <person name="Martin F."/>
            <person name="Nordberg H.P."/>
            <person name="Cantor M.N."/>
            <person name="Hua S.X."/>
        </authorList>
    </citation>
    <scope>NUCLEOTIDE SEQUENCE [LARGE SCALE GENOMIC DNA]</scope>
    <source>
        <strain evidence="9 10">Ve08.2h10</strain>
    </source>
</reference>
<evidence type="ECO:0000256" key="5">
    <source>
        <dbReference type="PROSITE-ProRule" id="PRU00108"/>
    </source>
</evidence>
<feature type="compositionally biased region" description="Acidic residues" evidence="7">
    <location>
        <begin position="1127"/>
        <end position="1136"/>
    </location>
</feature>
<feature type="compositionally biased region" description="Basic and acidic residues" evidence="7">
    <location>
        <begin position="1049"/>
        <end position="1069"/>
    </location>
</feature>
<evidence type="ECO:0000313" key="10">
    <source>
        <dbReference type="Proteomes" id="UP000054538"/>
    </source>
</evidence>
<evidence type="ECO:0000256" key="6">
    <source>
        <dbReference type="RuleBase" id="RU000682"/>
    </source>
</evidence>
<dbReference type="SUPFAM" id="SSF81383">
    <property type="entry name" value="F-box domain"/>
    <property type="match status" value="1"/>
</dbReference>
<dbReference type="GO" id="GO:0000981">
    <property type="term" value="F:DNA-binding transcription factor activity, RNA polymerase II-specific"/>
    <property type="evidence" value="ECO:0007669"/>
    <property type="project" value="InterPro"/>
</dbReference>
<keyword evidence="10" id="KW-1185">Reference proteome</keyword>
<dbReference type="GO" id="GO:0005634">
    <property type="term" value="C:nucleus"/>
    <property type="evidence" value="ECO:0007669"/>
    <property type="project" value="UniProtKB-SubCell"/>
</dbReference>
<feature type="domain" description="Homeobox" evidence="8">
    <location>
        <begin position="903"/>
        <end position="963"/>
    </location>
</feature>
<dbReference type="SMART" id="SM00389">
    <property type="entry name" value="HOX"/>
    <property type="match status" value="2"/>
</dbReference>
<feature type="DNA-binding region" description="Homeobox" evidence="5">
    <location>
        <begin position="905"/>
        <end position="964"/>
    </location>
</feature>
<dbReference type="PROSITE" id="PS50071">
    <property type="entry name" value="HOMEOBOX_2"/>
    <property type="match status" value="2"/>
</dbReference>
<feature type="region of interest" description="Disordered" evidence="7">
    <location>
        <begin position="671"/>
        <end position="703"/>
    </location>
</feature>
<feature type="region of interest" description="Disordered" evidence="7">
    <location>
        <begin position="871"/>
        <end position="916"/>
    </location>
</feature>
<dbReference type="InterPro" id="IPR017970">
    <property type="entry name" value="Homeobox_CS"/>
</dbReference>
<feature type="compositionally biased region" description="Polar residues" evidence="7">
    <location>
        <begin position="785"/>
        <end position="802"/>
    </location>
</feature>
<feature type="region of interest" description="Disordered" evidence="7">
    <location>
        <begin position="957"/>
        <end position="1023"/>
    </location>
</feature>
<dbReference type="Gene3D" id="1.10.10.60">
    <property type="entry name" value="Homeodomain-like"/>
    <property type="match status" value="2"/>
</dbReference>
<dbReference type="PANTHER" id="PTHR24324:SF5">
    <property type="entry name" value="HEMATOPOIETICALLY-EXPRESSED HOMEOBOX PROTEIN HHEX"/>
    <property type="match status" value="1"/>
</dbReference>
<dbReference type="InterPro" id="IPR051000">
    <property type="entry name" value="Homeobox_DNA-bind_prot"/>
</dbReference>
<feature type="DNA-binding region" description="Homeobox" evidence="5">
    <location>
        <begin position="570"/>
        <end position="629"/>
    </location>
</feature>
<dbReference type="Pfam" id="PF00046">
    <property type="entry name" value="Homeodomain"/>
    <property type="match status" value="2"/>
</dbReference>
<dbReference type="HOGENOM" id="CLU_273206_0_0_1"/>
<dbReference type="GO" id="GO:0000978">
    <property type="term" value="F:RNA polymerase II cis-regulatory region sequence-specific DNA binding"/>
    <property type="evidence" value="ECO:0007669"/>
    <property type="project" value="TreeGrafter"/>
</dbReference>
<dbReference type="Proteomes" id="UP000054538">
    <property type="component" value="Unassembled WGS sequence"/>
</dbReference>
<feature type="compositionally biased region" description="Polar residues" evidence="7">
    <location>
        <begin position="1012"/>
        <end position="1023"/>
    </location>
</feature>
<sequence length="1179" mass="132795">MSGSPADQPSAQPSAQPPTQRSAIPLSPMPGSREYAKLQMQIMKETLSHMAEPSPGETDRHPLVRQVLEQWTQMILYGEDQIAQFGPRVDPALLRRTVQLQFNRTLIYWRMFRFMELPPEIISNILHLVVWSTGHPSEGVKQRLRLTWVCRAWRRLMIQDPTVWNAIWFHDAPPYERSWEWFKRAGSASLDIRLNEVDPKWTKVQDNHKFTAQQMSDILDRLFTKLPQIRMLVVIVDNWPPAITVIQKLQTAGIAGIPINIERLEIHRAGTPYVWIGPGFDTQGHRDPAVLFGGHTHHLKYLCLSGIHIDFNDTPLSNLSTLDLRNIAMDASPTLRRFREILRNCPRLDKLTLDGCGPQPEEKPFHHVPIDLLHLKTLVIGSFSLPYACFAVSQINAPRLRDLTLMSLTGANYIPFINLLTPKFKEIRILTLYSVHVTMDPLGKKTFVRWLESMPEVGYARFARMKPAVLAMFAENPMDYRSSPEGGSSLEGTTSVRPVLCPKFQCMEVQALPATTIVELCRLRKEIGLPMKKIYLNTPWAESLTPDQLKVLQKEATLFIAPLGANTQEENKLLRRNTPAQLQALQILFETTPHPTREQRQALANELEMQLKSVTNWFQNRRQTVRRKSLSWNENRSAGVRSTHRTHKRPLQSALNRAAISLDRIAALTERQSASSQLNTPRLSLTPRKSDAMEESTSSPSGLWEYMLSSPSIPQSSPGLEEARMAILPSRAKTFRSLEWACLKARREKWADDDVDELPALPVLERSGDSGDDGTETEVDEAITPDSSVNLSPYSDAPTRSSMQKDDLPVGSKGAPQSEDVEAAMTLLGFKACSIPFTYSSLSVRSSIHSLDRMTVLFDFAHVITRPNRRLTRSKDGKENTEGQSSCYQRETGRAPVETQRSASSKKGRHRMSTPQLIRLEEVFQEGTHPSRQRKKDVAAELGMDYKTVTIWFQNKRQTAKRGQPPADGLEVPVSPKQTLTPGQPRADSGLRKVSSPSNNATLKAPERNSKASHPQSQEDGVNVVTSKAFIKIKPLLRSLNPLTSKPKQPSEDKDAKDEEENIKHDGPHHLSPVSTDTRQEQIVEAEHSKDRGIHWKKVRTLEWACERQAKRHKSSKGDGYTKLGSDTDEAQESATDDLRTDSALSLLSLASSTHQGPPKDVMRGASLLLSFKHSWGGK</sequence>
<feature type="compositionally biased region" description="Acidic residues" evidence="7">
    <location>
        <begin position="770"/>
        <end position="783"/>
    </location>
</feature>
<evidence type="ECO:0000256" key="4">
    <source>
        <dbReference type="ARBA" id="ARBA00023242"/>
    </source>
</evidence>
<name>A0A0D0DW81_9AGAM</name>
<evidence type="ECO:0000313" key="9">
    <source>
        <dbReference type="EMBL" id="KIK94036.1"/>
    </source>
</evidence>
<feature type="compositionally biased region" description="Low complexity" evidence="7">
    <location>
        <begin position="1"/>
        <end position="23"/>
    </location>
</feature>
<feature type="region of interest" description="Disordered" evidence="7">
    <location>
        <begin position="1"/>
        <end position="30"/>
    </location>
</feature>
<dbReference type="SUPFAM" id="SSF46689">
    <property type="entry name" value="Homeodomain-like"/>
    <property type="match status" value="2"/>
</dbReference>
<dbReference type="InParanoid" id="A0A0D0DW81"/>
<dbReference type="EMBL" id="KN825134">
    <property type="protein sequence ID" value="KIK94036.1"/>
    <property type="molecule type" value="Genomic_DNA"/>
</dbReference>
<reference evidence="10" key="2">
    <citation type="submission" date="2015-01" db="EMBL/GenBank/DDBJ databases">
        <title>Evolutionary Origins and Diversification of the Mycorrhizal Mutualists.</title>
        <authorList>
            <consortium name="DOE Joint Genome Institute"/>
            <consortium name="Mycorrhizal Genomics Consortium"/>
            <person name="Kohler A."/>
            <person name="Kuo A."/>
            <person name="Nagy L.G."/>
            <person name="Floudas D."/>
            <person name="Copeland A."/>
            <person name="Barry K.W."/>
            <person name="Cichocki N."/>
            <person name="Veneault-Fourrey C."/>
            <person name="LaButti K."/>
            <person name="Lindquist E.A."/>
            <person name="Lipzen A."/>
            <person name="Lundell T."/>
            <person name="Morin E."/>
            <person name="Murat C."/>
            <person name="Riley R."/>
            <person name="Ohm R."/>
            <person name="Sun H."/>
            <person name="Tunlid A."/>
            <person name="Henrissat B."/>
            <person name="Grigoriev I.V."/>
            <person name="Hibbett D.S."/>
            <person name="Martin F."/>
        </authorList>
    </citation>
    <scope>NUCLEOTIDE SEQUENCE [LARGE SCALE GENOMIC DNA]</scope>
    <source>
        <strain evidence="10">Ve08.2h10</strain>
    </source>
</reference>
<evidence type="ECO:0000256" key="3">
    <source>
        <dbReference type="ARBA" id="ARBA00023155"/>
    </source>
</evidence>